<organism evidence="1 2">
    <name type="scientific">Acinetobacter johnsonii</name>
    <dbReference type="NCBI Taxonomy" id="40214"/>
    <lineage>
        <taxon>Bacteria</taxon>
        <taxon>Pseudomonadati</taxon>
        <taxon>Pseudomonadota</taxon>
        <taxon>Gammaproteobacteria</taxon>
        <taxon>Moraxellales</taxon>
        <taxon>Moraxellaceae</taxon>
        <taxon>Acinetobacter</taxon>
    </lineage>
</organism>
<name>A0AA42QS15_ACIJO</name>
<dbReference type="EMBL" id="JAOCIL010000001">
    <property type="protein sequence ID" value="MDH1438823.1"/>
    <property type="molecule type" value="Genomic_DNA"/>
</dbReference>
<dbReference type="AlphaFoldDB" id="A0AA42QS15"/>
<proteinExistence type="predicted"/>
<gene>
    <name evidence="1" type="ORF">N5I27_10690</name>
</gene>
<accession>A0AA42QS15</accession>
<sequence length="93" mass="10706">MSTYLARNYGSLGFIISKSDSNEPKSGAELDWCKEIFSEHKKLIIKLNAKFLASMLSKLRTPEKYDVIDKNLAKLIDTYERNYLSQKSGRKVK</sequence>
<dbReference type="Proteomes" id="UP001161567">
    <property type="component" value="Unassembled WGS sequence"/>
</dbReference>
<protein>
    <submittedName>
        <fullName evidence="1">Uncharacterized protein</fullName>
    </submittedName>
</protein>
<dbReference type="RefSeq" id="WP_279746822.1">
    <property type="nucleotide sequence ID" value="NZ_JAOCIL010000001.1"/>
</dbReference>
<comment type="caution">
    <text evidence="1">The sequence shown here is derived from an EMBL/GenBank/DDBJ whole genome shotgun (WGS) entry which is preliminary data.</text>
</comment>
<evidence type="ECO:0000313" key="2">
    <source>
        <dbReference type="Proteomes" id="UP001161567"/>
    </source>
</evidence>
<reference evidence="1" key="1">
    <citation type="submission" date="2022-09" db="EMBL/GenBank/DDBJ databases">
        <title>Intensive care unit water sources are persistently colonized with multi-drug resistant bacteria and are the site of extensive horizontal gene transfer of antibiotic resistance genes.</title>
        <authorList>
            <person name="Diorio-Toth L."/>
        </authorList>
    </citation>
    <scope>NUCLEOTIDE SEQUENCE</scope>
    <source>
        <strain evidence="1">GD03725</strain>
    </source>
</reference>
<evidence type="ECO:0000313" key="1">
    <source>
        <dbReference type="EMBL" id="MDH1438823.1"/>
    </source>
</evidence>